<evidence type="ECO:0000313" key="7">
    <source>
        <dbReference type="EMBL" id="MPL72226.1"/>
    </source>
</evidence>
<dbReference type="PANTHER" id="PTHR42978:SF6">
    <property type="entry name" value="QUORUM-QUENCHING LACTONASE YTNP-RELATED"/>
    <property type="match status" value="1"/>
</dbReference>
<dbReference type="SUPFAM" id="SSF56281">
    <property type="entry name" value="Metallo-hydrolase/oxidoreductase"/>
    <property type="match status" value="1"/>
</dbReference>
<protein>
    <submittedName>
        <fullName evidence="7">Putative quorum-quenching lactonase YtnP</fullName>
        <ecNumber evidence="7">3.1.1.-</ecNumber>
    </submittedName>
</protein>
<evidence type="ECO:0000256" key="5">
    <source>
        <dbReference type="ARBA" id="ARBA00022833"/>
    </source>
</evidence>
<dbReference type="PROSITE" id="PS00743">
    <property type="entry name" value="BETA_LACTAMASE_B_1"/>
    <property type="match status" value="1"/>
</dbReference>
<comment type="cofactor">
    <cofactor evidence="1">
        <name>Zn(2+)</name>
        <dbReference type="ChEBI" id="CHEBI:29105"/>
    </cofactor>
</comment>
<keyword evidence="3" id="KW-0479">Metal-binding</keyword>
<comment type="similarity">
    <text evidence="2">Belongs to the metallo-beta-lactamase superfamily.</text>
</comment>
<dbReference type="InterPro" id="IPR001279">
    <property type="entry name" value="Metallo-B-lactamas"/>
</dbReference>
<name>A0A644TYZ2_9ZZZZ</name>
<gene>
    <name evidence="7" type="primary">ytnP_2</name>
    <name evidence="7" type="ORF">SDC9_18007</name>
</gene>
<dbReference type="Pfam" id="PF00753">
    <property type="entry name" value="Lactamase_B"/>
    <property type="match status" value="1"/>
</dbReference>
<feature type="domain" description="Metallo-beta-lactamase" evidence="6">
    <location>
        <begin position="45"/>
        <end position="254"/>
    </location>
</feature>
<evidence type="ECO:0000259" key="6">
    <source>
        <dbReference type="SMART" id="SM00849"/>
    </source>
</evidence>
<dbReference type="EC" id="3.1.1.-" evidence="7"/>
<comment type="caution">
    <text evidence="7">The sequence shown here is derived from an EMBL/GenBank/DDBJ whole genome shotgun (WGS) entry which is preliminary data.</text>
</comment>
<evidence type="ECO:0000256" key="2">
    <source>
        <dbReference type="ARBA" id="ARBA00007749"/>
    </source>
</evidence>
<dbReference type="EMBL" id="VSSQ01000064">
    <property type="protein sequence ID" value="MPL72226.1"/>
    <property type="molecule type" value="Genomic_DNA"/>
</dbReference>
<keyword evidence="4 7" id="KW-0378">Hydrolase</keyword>
<accession>A0A644TYZ2</accession>
<reference evidence="7" key="1">
    <citation type="submission" date="2019-08" db="EMBL/GenBank/DDBJ databases">
        <authorList>
            <person name="Kucharzyk K."/>
            <person name="Murdoch R.W."/>
            <person name="Higgins S."/>
            <person name="Loffler F."/>
        </authorList>
    </citation>
    <scope>NUCLEOTIDE SEQUENCE</scope>
</reference>
<evidence type="ECO:0000256" key="3">
    <source>
        <dbReference type="ARBA" id="ARBA00022723"/>
    </source>
</evidence>
<dbReference type="GO" id="GO:0017001">
    <property type="term" value="P:antibiotic catabolic process"/>
    <property type="evidence" value="ECO:0007669"/>
    <property type="project" value="InterPro"/>
</dbReference>
<dbReference type="Gene3D" id="3.60.15.10">
    <property type="entry name" value="Ribonuclease Z/Hydroxyacylglutathione hydrolase-like"/>
    <property type="match status" value="1"/>
</dbReference>
<sequence length="283" mass="31995">MIFMKLTPIEADYWMMDGGVAFGVVPKSLWTKVYPEDRDNLIRITTRCLLVQTGSRNILIDTGMGDKRGEKYYTYKYRFGISGLVKPLAKAGLSPADITDILFTHLHDDHVGGATFVNEAGMVEEFFRNAVYWCSSTHRAWSKKSNKRESAAYFSDNLEPLEKSGRLRLIEKEGEWIEGISLRIFNGHTRGQLIPVIDTGKGKVVFAGDFIPALSYIPIPYVPAVDIEPLLSMTEKESFLEEALKNDYILFFEHDYYHEACRLAAGKKGVEAGEIFKITNLNS</sequence>
<dbReference type="InterPro" id="IPR051013">
    <property type="entry name" value="MBL_superfamily_lactonases"/>
</dbReference>
<keyword evidence="5" id="KW-0862">Zinc</keyword>
<dbReference type="GO" id="GO:0008800">
    <property type="term" value="F:beta-lactamase activity"/>
    <property type="evidence" value="ECO:0007669"/>
    <property type="project" value="InterPro"/>
</dbReference>
<dbReference type="SMART" id="SM00849">
    <property type="entry name" value="Lactamase_B"/>
    <property type="match status" value="1"/>
</dbReference>
<dbReference type="InterPro" id="IPR036866">
    <property type="entry name" value="RibonucZ/Hydroxyglut_hydro"/>
</dbReference>
<proteinExistence type="inferred from homology"/>
<organism evidence="7">
    <name type="scientific">bioreactor metagenome</name>
    <dbReference type="NCBI Taxonomy" id="1076179"/>
    <lineage>
        <taxon>unclassified sequences</taxon>
        <taxon>metagenomes</taxon>
        <taxon>ecological metagenomes</taxon>
    </lineage>
</organism>
<dbReference type="GO" id="GO:0008270">
    <property type="term" value="F:zinc ion binding"/>
    <property type="evidence" value="ECO:0007669"/>
    <property type="project" value="InterPro"/>
</dbReference>
<evidence type="ECO:0000256" key="1">
    <source>
        <dbReference type="ARBA" id="ARBA00001947"/>
    </source>
</evidence>
<dbReference type="AlphaFoldDB" id="A0A644TYZ2"/>
<evidence type="ECO:0000256" key="4">
    <source>
        <dbReference type="ARBA" id="ARBA00022801"/>
    </source>
</evidence>
<dbReference type="CDD" id="cd16281">
    <property type="entry name" value="metallo-hydrolase-like_MBL-fold"/>
    <property type="match status" value="1"/>
</dbReference>
<dbReference type="PANTHER" id="PTHR42978">
    <property type="entry name" value="QUORUM-QUENCHING LACTONASE YTNP-RELATED-RELATED"/>
    <property type="match status" value="1"/>
</dbReference>
<dbReference type="InterPro" id="IPR001018">
    <property type="entry name" value="Beta-lactamase_class-B_CS"/>
</dbReference>